<feature type="non-terminal residue" evidence="1">
    <location>
        <position position="1"/>
    </location>
</feature>
<evidence type="ECO:0000313" key="1">
    <source>
        <dbReference type="EMBL" id="KAA6348952.1"/>
    </source>
</evidence>
<sequence>QLQEVRNIATGKSKTYVFDTQGELNDWMAVQENIANIVIGDNLYIVDKEITEYWWDGTDLKVLETELPDMSNVITTLGVTTGSGNAITDLSIDVNILTPAKNKNFVDTDYDQTITGQKSFTTTIYLVGITYQGYQNSNVILAVGGVRSIADIQNASYTQVQDNTLLLLKAGKTQLINSYTKN</sequence>
<name>A0A5J4SSX9_9EUKA</name>
<dbReference type="AlphaFoldDB" id="A0A5J4SSX9"/>
<comment type="caution">
    <text evidence="1">The sequence shown here is derived from an EMBL/GenBank/DDBJ whole genome shotgun (WGS) entry which is preliminary data.</text>
</comment>
<evidence type="ECO:0000313" key="2">
    <source>
        <dbReference type="Proteomes" id="UP000324800"/>
    </source>
</evidence>
<accession>A0A5J4SSX9</accession>
<protein>
    <submittedName>
        <fullName evidence="1">Uncharacterized protein</fullName>
    </submittedName>
</protein>
<organism evidence="1 2">
    <name type="scientific">Streblomastix strix</name>
    <dbReference type="NCBI Taxonomy" id="222440"/>
    <lineage>
        <taxon>Eukaryota</taxon>
        <taxon>Metamonada</taxon>
        <taxon>Preaxostyla</taxon>
        <taxon>Oxymonadida</taxon>
        <taxon>Streblomastigidae</taxon>
        <taxon>Streblomastix</taxon>
    </lineage>
</organism>
<dbReference type="Proteomes" id="UP000324800">
    <property type="component" value="Unassembled WGS sequence"/>
</dbReference>
<proteinExistence type="predicted"/>
<reference evidence="1 2" key="1">
    <citation type="submission" date="2019-03" db="EMBL/GenBank/DDBJ databases">
        <title>Single cell metagenomics reveals metabolic interactions within the superorganism composed of flagellate Streblomastix strix and complex community of Bacteroidetes bacteria on its surface.</title>
        <authorList>
            <person name="Treitli S.C."/>
            <person name="Kolisko M."/>
            <person name="Husnik F."/>
            <person name="Keeling P."/>
            <person name="Hampl V."/>
        </authorList>
    </citation>
    <scope>NUCLEOTIDE SEQUENCE [LARGE SCALE GENOMIC DNA]</scope>
    <source>
        <strain evidence="1">ST1C</strain>
    </source>
</reference>
<gene>
    <name evidence="1" type="ORF">EZS28_051953</name>
</gene>
<dbReference type="EMBL" id="SNRW01039863">
    <property type="protein sequence ID" value="KAA6348952.1"/>
    <property type="molecule type" value="Genomic_DNA"/>
</dbReference>